<dbReference type="InterPro" id="IPR029051">
    <property type="entry name" value="DUF4352"/>
</dbReference>
<dbReference type="RefSeq" id="WP_273847062.1">
    <property type="nucleotide sequence ID" value="NZ_JAQQWT010000021.1"/>
</dbReference>
<comment type="caution">
    <text evidence="3">The sequence shown here is derived from an EMBL/GenBank/DDBJ whole genome shotgun (WGS) entry which is preliminary data.</text>
</comment>
<evidence type="ECO:0000313" key="3">
    <source>
        <dbReference type="EMBL" id="MFC0560437.1"/>
    </source>
</evidence>
<proteinExistence type="predicted"/>
<organism evidence="3 4">
    <name type="scientific">Halalkalibacter alkalisediminis</name>
    <dbReference type="NCBI Taxonomy" id="935616"/>
    <lineage>
        <taxon>Bacteria</taxon>
        <taxon>Bacillati</taxon>
        <taxon>Bacillota</taxon>
        <taxon>Bacilli</taxon>
        <taxon>Bacillales</taxon>
        <taxon>Bacillaceae</taxon>
        <taxon>Halalkalibacter</taxon>
    </lineage>
</organism>
<protein>
    <submittedName>
        <fullName evidence="3">DUF4352 domain-containing protein</fullName>
    </submittedName>
</protein>
<evidence type="ECO:0000313" key="4">
    <source>
        <dbReference type="Proteomes" id="UP001589833"/>
    </source>
</evidence>
<dbReference type="InterPro" id="IPR029050">
    <property type="entry name" value="Immunoprotect_excell_Ig-like"/>
</dbReference>
<accession>A0ABV6NJJ8</accession>
<dbReference type="Proteomes" id="UP001589833">
    <property type="component" value="Unassembled WGS sequence"/>
</dbReference>
<sequence>MKGKLVILVGLSICLIVLAGYTVSHYFETETSQAKTVVKNLTNDEVREINGIEMTLNGVRVESVMEEEGNQVLIVDIGIENMRETVYEFSSYKLTLVDEDGFAHGMNTSIVTKGILGGQLHPGRTNRGEIAFVVPIGTEYELVYTDHLRTGQVTWQVSVDKG</sequence>
<evidence type="ECO:0000259" key="2">
    <source>
        <dbReference type="Pfam" id="PF11611"/>
    </source>
</evidence>
<dbReference type="Pfam" id="PF11611">
    <property type="entry name" value="DUF4352"/>
    <property type="match status" value="1"/>
</dbReference>
<dbReference type="Gene3D" id="2.60.40.1240">
    <property type="match status" value="1"/>
</dbReference>
<reference evidence="3 4" key="1">
    <citation type="submission" date="2024-09" db="EMBL/GenBank/DDBJ databases">
        <authorList>
            <person name="Sun Q."/>
            <person name="Mori K."/>
        </authorList>
    </citation>
    <scope>NUCLEOTIDE SEQUENCE [LARGE SCALE GENOMIC DNA]</scope>
    <source>
        <strain evidence="3 4">NCAIM B.02301</strain>
    </source>
</reference>
<gene>
    <name evidence="3" type="ORF">ACFFH4_15650</name>
</gene>
<keyword evidence="4" id="KW-1185">Reference proteome</keyword>
<dbReference type="EMBL" id="JBHLTR010000026">
    <property type="protein sequence ID" value="MFC0560437.1"/>
    <property type="molecule type" value="Genomic_DNA"/>
</dbReference>
<keyword evidence="1" id="KW-0732">Signal</keyword>
<evidence type="ECO:0000256" key="1">
    <source>
        <dbReference type="ARBA" id="ARBA00022729"/>
    </source>
</evidence>
<name>A0ABV6NJJ8_9BACI</name>
<feature type="domain" description="DUF4352" evidence="2">
    <location>
        <begin position="45"/>
        <end position="148"/>
    </location>
</feature>